<evidence type="ECO:0000313" key="1">
    <source>
        <dbReference type="EMBL" id="GAG55782.1"/>
    </source>
</evidence>
<dbReference type="EMBL" id="BART01002051">
    <property type="protein sequence ID" value="GAG55782.1"/>
    <property type="molecule type" value="Genomic_DNA"/>
</dbReference>
<comment type="caution">
    <text evidence="1">The sequence shown here is derived from an EMBL/GenBank/DDBJ whole genome shotgun (WGS) entry which is preliminary data.</text>
</comment>
<accession>X0ZC34</accession>
<dbReference type="InterPro" id="IPR036021">
    <property type="entry name" value="Tungsten_al_ferr_oxy-like_C"/>
</dbReference>
<dbReference type="GO" id="GO:0051536">
    <property type="term" value="F:iron-sulfur cluster binding"/>
    <property type="evidence" value="ECO:0007669"/>
    <property type="project" value="InterPro"/>
</dbReference>
<protein>
    <recommendedName>
        <fullName evidence="2">Aldehyde ferredoxin oxidoreductase C-terminal domain-containing protein</fullName>
    </recommendedName>
</protein>
<name>X0ZC34_9ZZZZ</name>
<evidence type="ECO:0008006" key="2">
    <source>
        <dbReference type="Google" id="ProtNLM"/>
    </source>
</evidence>
<feature type="non-terminal residue" evidence="1">
    <location>
        <position position="1"/>
    </location>
</feature>
<dbReference type="AlphaFoldDB" id="X0ZC34"/>
<dbReference type="GO" id="GO:0016625">
    <property type="term" value="F:oxidoreductase activity, acting on the aldehyde or oxo group of donors, iron-sulfur protein as acceptor"/>
    <property type="evidence" value="ECO:0007669"/>
    <property type="project" value="InterPro"/>
</dbReference>
<dbReference type="SUPFAM" id="SSF48310">
    <property type="entry name" value="Aldehyde ferredoxin oxidoreductase, C-terminal domains"/>
    <property type="match status" value="1"/>
</dbReference>
<gene>
    <name evidence="1" type="ORF">S01H4_06581</name>
</gene>
<sequence>IGKEIIDKERAFNKAAGFTSAHDRVPEFMNIEKLPPHNVTFGVSEEILDSVFKE</sequence>
<reference evidence="1" key="1">
    <citation type="journal article" date="2014" name="Front. Microbiol.">
        <title>High frequency of phylogenetically diverse reductive dehalogenase-homologous genes in deep subseafloor sedimentary metagenomes.</title>
        <authorList>
            <person name="Kawai M."/>
            <person name="Futagami T."/>
            <person name="Toyoda A."/>
            <person name="Takaki Y."/>
            <person name="Nishi S."/>
            <person name="Hori S."/>
            <person name="Arai W."/>
            <person name="Tsubouchi T."/>
            <person name="Morono Y."/>
            <person name="Uchiyama I."/>
            <person name="Ito T."/>
            <person name="Fujiyama A."/>
            <person name="Inagaki F."/>
            <person name="Takami H."/>
        </authorList>
    </citation>
    <scope>NUCLEOTIDE SEQUENCE</scope>
    <source>
        <strain evidence="1">Expedition CK06-06</strain>
    </source>
</reference>
<proteinExistence type="predicted"/>
<dbReference type="GO" id="GO:0009055">
    <property type="term" value="F:electron transfer activity"/>
    <property type="evidence" value="ECO:0007669"/>
    <property type="project" value="InterPro"/>
</dbReference>
<organism evidence="1">
    <name type="scientific">marine sediment metagenome</name>
    <dbReference type="NCBI Taxonomy" id="412755"/>
    <lineage>
        <taxon>unclassified sequences</taxon>
        <taxon>metagenomes</taxon>
        <taxon>ecological metagenomes</taxon>
    </lineage>
</organism>